<organism evidence="3">
    <name type="scientific">Alexandrium catenella</name>
    <name type="common">Red tide dinoflagellate</name>
    <name type="synonym">Gonyaulax catenella</name>
    <dbReference type="NCBI Taxonomy" id="2925"/>
    <lineage>
        <taxon>Eukaryota</taxon>
        <taxon>Sar</taxon>
        <taxon>Alveolata</taxon>
        <taxon>Dinophyceae</taxon>
        <taxon>Gonyaulacales</taxon>
        <taxon>Pyrocystaceae</taxon>
        <taxon>Alexandrium</taxon>
    </lineage>
</organism>
<keyword evidence="1" id="KW-0472">Membrane</keyword>
<evidence type="ECO:0000256" key="1">
    <source>
        <dbReference type="SAM" id="Phobius"/>
    </source>
</evidence>
<keyword evidence="1" id="KW-0812">Transmembrane</keyword>
<keyword evidence="1" id="KW-1133">Transmembrane helix</keyword>
<dbReference type="AlphaFoldDB" id="A0A7S1RZB8"/>
<reference evidence="3" key="1">
    <citation type="submission" date="2021-01" db="EMBL/GenBank/DDBJ databases">
        <authorList>
            <person name="Corre E."/>
            <person name="Pelletier E."/>
            <person name="Niang G."/>
            <person name="Scheremetjew M."/>
            <person name="Finn R."/>
            <person name="Kale V."/>
            <person name="Holt S."/>
            <person name="Cochrane G."/>
            <person name="Meng A."/>
            <person name="Brown T."/>
            <person name="Cohen L."/>
        </authorList>
    </citation>
    <scope>NUCLEOTIDE SEQUENCE</scope>
    <source>
        <strain evidence="3">OF101</strain>
    </source>
</reference>
<protein>
    <submittedName>
        <fullName evidence="3">Uncharacterized protein</fullName>
    </submittedName>
</protein>
<sequence>MSSVAKVFLSAALILLPAQAGKALMRHGGEVAGSLVRPIEFKHTLRVCNAFPSSSPIDVFRSQEKLTNAGPMAYKECRDFEPKLVEGDRLTFKVGDSSAGTFAVGALPANDAVLLLAVHRHDEMSTAVSFESHTFAAGLESPQIAVIDAYKGSAQAVARIADAASKGEHLERARDEELRFDNAVAVSPGAYEVFLSGNDGAKKANSSLIALKHESYVIMRIGVEAKTQGQQSYPQDIVVYPRSPAEALGGARMASPLLFLPLVVAAALFGCGLLEM</sequence>
<feature type="chain" id="PRO_5031470783" evidence="2">
    <location>
        <begin position="21"/>
        <end position="276"/>
    </location>
</feature>
<gene>
    <name evidence="3" type="ORF">ACAT0790_LOCUS56931</name>
</gene>
<name>A0A7S1RZB8_ALECA</name>
<proteinExistence type="predicted"/>
<evidence type="ECO:0000256" key="2">
    <source>
        <dbReference type="SAM" id="SignalP"/>
    </source>
</evidence>
<keyword evidence="2" id="KW-0732">Signal</keyword>
<feature type="signal peptide" evidence="2">
    <location>
        <begin position="1"/>
        <end position="20"/>
    </location>
</feature>
<feature type="transmembrane region" description="Helical" evidence="1">
    <location>
        <begin position="253"/>
        <end position="274"/>
    </location>
</feature>
<evidence type="ECO:0000313" key="3">
    <source>
        <dbReference type="EMBL" id="CAD9180159.1"/>
    </source>
</evidence>
<accession>A0A7S1RZB8</accession>
<dbReference type="EMBL" id="HBGE01095647">
    <property type="protein sequence ID" value="CAD9180159.1"/>
    <property type="molecule type" value="Transcribed_RNA"/>
</dbReference>